<dbReference type="SUPFAM" id="SSF53850">
    <property type="entry name" value="Periplasmic binding protein-like II"/>
    <property type="match status" value="1"/>
</dbReference>
<feature type="chain" id="PRO_5032601309" evidence="2">
    <location>
        <begin position="30"/>
        <end position="330"/>
    </location>
</feature>
<dbReference type="PANTHER" id="PTHR42928">
    <property type="entry name" value="TRICARBOXYLATE-BINDING PROTEIN"/>
    <property type="match status" value="1"/>
</dbReference>
<gene>
    <name evidence="3" type="ORF">H0A72_07500</name>
</gene>
<keyword evidence="2" id="KW-0732">Signal</keyword>
<comment type="caution">
    <text evidence="3">The sequence shown here is derived from an EMBL/GenBank/DDBJ whole genome shotgun (WGS) entry which is preliminary data.</text>
</comment>
<name>A0A853G3R1_9BURK</name>
<evidence type="ECO:0000256" key="1">
    <source>
        <dbReference type="ARBA" id="ARBA00006987"/>
    </source>
</evidence>
<dbReference type="AlphaFoldDB" id="A0A853G3R1"/>
<dbReference type="Gene3D" id="3.40.190.10">
    <property type="entry name" value="Periplasmic binding protein-like II"/>
    <property type="match status" value="1"/>
</dbReference>
<dbReference type="RefSeq" id="WP_180154439.1">
    <property type="nucleotide sequence ID" value="NZ_JACCEM010000003.1"/>
</dbReference>
<dbReference type="Proteomes" id="UP000559809">
    <property type="component" value="Unassembled WGS sequence"/>
</dbReference>
<sequence length="330" mass="34864">MNYQSLFRIPALAVLSAGLALGALPVAQAADYPSKPITLVVPFAPGGSTDILGRLVADELRSRLGQSVVVENRSGANGNIGTAQAARAAPDGYTLLMANAGTNVVNPSLYKNLPWDPIKDFTPLAMVAVVDNVVVVGPTLKAQSLKDLADAARSNPGTVNYGSVGVGSIFHLAAEIFGQEADVKMTHVPYRGANPALTDLMAGNIQVMFATIPGALPFIKSDRLRAIAVTGQSRSSLFPDLPTAVEAGYKDVVIDNWFAVMGPAGLPDDVKNKLMRALTDMQNDARFQAKLKEQGAEPGKIGGKELEQQMISDIAKWKKVVTTAKISINE</sequence>
<comment type="similarity">
    <text evidence="1">Belongs to the UPF0065 (bug) family.</text>
</comment>
<reference evidence="3 4" key="1">
    <citation type="submission" date="2020-07" db="EMBL/GenBank/DDBJ databases">
        <title>Taxonomic revisions and descriptions of new bacterial species based on genomic comparisons in the high-G+C-content subgroup of the family Alcaligenaceae.</title>
        <authorList>
            <person name="Szabo A."/>
            <person name="Felfoldi T."/>
        </authorList>
    </citation>
    <scope>NUCLEOTIDE SEQUENCE [LARGE SCALE GENOMIC DNA]</scope>
    <source>
        <strain evidence="3 4">LMG 24012</strain>
    </source>
</reference>
<evidence type="ECO:0000313" key="3">
    <source>
        <dbReference type="EMBL" id="NYT49156.1"/>
    </source>
</evidence>
<evidence type="ECO:0000256" key="2">
    <source>
        <dbReference type="SAM" id="SignalP"/>
    </source>
</evidence>
<dbReference type="PIRSF" id="PIRSF017082">
    <property type="entry name" value="YflP"/>
    <property type="match status" value="1"/>
</dbReference>
<dbReference type="Pfam" id="PF03401">
    <property type="entry name" value="TctC"/>
    <property type="match status" value="1"/>
</dbReference>
<dbReference type="Gene3D" id="3.40.190.150">
    <property type="entry name" value="Bordetella uptake gene, domain 1"/>
    <property type="match status" value="1"/>
</dbReference>
<dbReference type="CDD" id="cd07012">
    <property type="entry name" value="PBP2_Bug_TTT"/>
    <property type="match status" value="1"/>
</dbReference>
<organism evidence="3 4">
    <name type="scientific">Parapusillimonas granuli</name>
    <dbReference type="NCBI Taxonomy" id="380911"/>
    <lineage>
        <taxon>Bacteria</taxon>
        <taxon>Pseudomonadati</taxon>
        <taxon>Pseudomonadota</taxon>
        <taxon>Betaproteobacteria</taxon>
        <taxon>Burkholderiales</taxon>
        <taxon>Alcaligenaceae</taxon>
        <taxon>Parapusillimonas</taxon>
    </lineage>
</organism>
<proteinExistence type="inferred from homology"/>
<protein>
    <submittedName>
        <fullName evidence="3">Tripartite tricarboxylate transporter substrate binding protein</fullName>
    </submittedName>
</protein>
<dbReference type="InterPro" id="IPR042100">
    <property type="entry name" value="Bug_dom1"/>
</dbReference>
<feature type="signal peptide" evidence="2">
    <location>
        <begin position="1"/>
        <end position="29"/>
    </location>
</feature>
<accession>A0A853G3R1</accession>
<dbReference type="InterPro" id="IPR005064">
    <property type="entry name" value="BUG"/>
</dbReference>
<keyword evidence="4" id="KW-1185">Reference proteome</keyword>
<dbReference type="EMBL" id="JACCEM010000003">
    <property type="protein sequence ID" value="NYT49156.1"/>
    <property type="molecule type" value="Genomic_DNA"/>
</dbReference>
<evidence type="ECO:0000313" key="4">
    <source>
        <dbReference type="Proteomes" id="UP000559809"/>
    </source>
</evidence>
<dbReference type="PANTHER" id="PTHR42928:SF5">
    <property type="entry name" value="BLR1237 PROTEIN"/>
    <property type="match status" value="1"/>
</dbReference>